<dbReference type="EMBL" id="KN882063">
    <property type="protein sequence ID" value="KIY45030.1"/>
    <property type="molecule type" value="Genomic_DNA"/>
</dbReference>
<dbReference type="Proteomes" id="UP000054144">
    <property type="component" value="Unassembled WGS sequence"/>
</dbReference>
<organism evidence="2 3">
    <name type="scientific">Fistulina hepatica ATCC 64428</name>
    <dbReference type="NCBI Taxonomy" id="1128425"/>
    <lineage>
        <taxon>Eukaryota</taxon>
        <taxon>Fungi</taxon>
        <taxon>Dikarya</taxon>
        <taxon>Basidiomycota</taxon>
        <taxon>Agaricomycotina</taxon>
        <taxon>Agaricomycetes</taxon>
        <taxon>Agaricomycetidae</taxon>
        <taxon>Agaricales</taxon>
        <taxon>Fistulinaceae</taxon>
        <taxon>Fistulina</taxon>
    </lineage>
</organism>
<protein>
    <submittedName>
        <fullName evidence="2">Uncharacterized protein</fullName>
    </submittedName>
</protein>
<evidence type="ECO:0000313" key="2">
    <source>
        <dbReference type="EMBL" id="KIY45030.1"/>
    </source>
</evidence>
<proteinExistence type="predicted"/>
<evidence type="ECO:0000256" key="1">
    <source>
        <dbReference type="SAM" id="MobiDB-lite"/>
    </source>
</evidence>
<sequence>MSLDTNLFTLYLTPNEEDPNVIDLIEPSGFVHYRKQRVKDEGQYRIEIYDPTTQTLLVTATAPHATSKVKVIELNNPAAVVEFRFTGTLSFKWGFKWEQHEFEWRREECFLLRKPDPAVLIAITKEQAGKALTVQILDYNLNRFDIDDRKGLEIVLLTALLTFQDYTEGHREVAASKSHKPPASATPQLTTTPPAVPPKPTLTGVDHIAEVHAVRGDINEVTVDGEGNVEDYAQYCSNLLADDTMLFISIASGAPEYVPKVLQVVEETKRERYKAGACLDDDDLHQYVQYDVKFTTDEKRRRRINLDDEPPVEKGKYVPPQNLLAHLSKIPMPELQPKAHRTTVKKSGWCCTRT</sequence>
<dbReference type="OrthoDB" id="3357341at2759"/>
<name>A0A0D7A2S2_9AGAR</name>
<evidence type="ECO:0000313" key="3">
    <source>
        <dbReference type="Proteomes" id="UP000054144"/>
    </source>
</evidence>
<keyword evidence="3" id="KW-1185">Reference proteome</keyword>
<reference evidence="2 3" key="1">
    <citation type="journal article" date="2015" name="Fungal Genet. Biol.">
        <title>Evolution of novel wood decay mechanisms in Agaricales revealed by the genome sequences of Fistulina hepatica and Cylindrobasidium torrendii.</title>
        <authorList>
            <person name="Floudas D."/>
            <person name="Held B.W."/>
            <person name="Riley R."/>
            <person name="Nagy L.G."/>
            <person name="Koehler G."/>
            <person name="Ransdell A.S."/>
            <person name="Younus H."/>
            <person name="Chow J."/>
            <person name="Chiniquy J."/>
            <person name="Lipzen A."/>
            <person name="Tritt A."/>
            <person name="Sun H."/>
            <person name="Haridas S."/>
            <person name="LaButti K."/>
            <person name="Ohm R.A."/>
            <person name="Kues U."/>
            <person name="Blanchette R.A."/>
            <person name="Grigoriev I.V."/>
            <person name="Minto R.E."/>
            <person name="Hibbett D.S."/>
        </authorList>
    </citation>
    <scope>NUCLEOTIDE SEQUENCE [LARGE SCALE GENOMIC DNA]</scope>
    <source>
        <strain evidence="2 3">ATCC 64428</strain>
    </source>
</reference>
<gene>
    <name evidence="2" type="ORF">FISHEDRAFT_50295</name>
</gene>
<feature type="region of interest" description="Disordered" evidence="1">
    <location>
        <begin position="172"/>
        <end position="202"/>
    </location>
</feature>
<accession>A0A0D7A2S2</accession>
<feature type="compositionally biased region" description="Low complexity" evidence="1">
    <location>
        <begin position="181"/>
        <end position="193"/>
    </location>
</feature>
<dbReference type="AlphaFoldDB" id="A0A0D7A2S2"/>